<comment type="caution">
    <text evidence="2">The sequence shown here is derived from an EMBL/GenBank/DDBJ whole genome shotgun (WGS) entry which is preliminary data.</text>
</comment>
<accession>A0ABU4VN29</accession>
<dbReference type="Proteomes" id="UP001277761">
    <property type="component" value="Unassembled WGS sequence"/>
</dbReference>
<dbReference type="EMBL" id="JAXAVX010000012">
    <property type="protein sequence ID" value="MDX8153265.1"/>
    <property type="molecule type" value="Genomic_DNA"/>
</dbReference>
<reference evidence="2 3" key="1">
    <citation type="submission" date="2023-11" db="EMBL/GenBank/DDBJ databases">
        <authorList>
            <person name="Xu M."/>
            <person name="Jiang T."/>
        </authorList>
    </citation>
    <scope>NUCLEOTIDE SEQUENCE [LARGE SCALE GENOMIC DNA]</scope>
    <source>
        <strain evidence="2 3">SD</strain>
    </source>
</reference>
<keyword evidence="3" id="KW-1185">Reference proteome</keyword>
<gene>
    <name evidence="2" type="ORF">SK069_16825</name>
</gene>
<evidence type="ECO:0000313" key="2">
    <source>
        <dbReference type="EMBL" id="MDX8153265.1"/>
    </source>
</evidence>
<proteinExistence type="predicted"/>
<keyword evidence="1" id="KW-0472">Membrane</keyword>
<feature type="transmembrane region" description="Helical" evidence="1">
    <location>
        <begin position="187"/>
        <end position="208"/>
    </location>
</feature>
<keyword evidence="1" id="KW-0812">Transmembrane</keyword>
<evidence type="ECO:0008006" key="4">
    <source>
        <dbReference type="Google" id="ProtNLM"/>
    </source>
</evidence>
<sequence>MTWTAPAPPLDRDAYLRDVVLKHRVQQVGAWCGIGFVVLLFGGWGLLGNFIPMVPPSGTPEEVARIYSHHADLRRVGLLLGMVGIFLTIPFYFAISMQMRRSEPRTPVLAMLQFASGILVTVVLMIPMLLFLGGSFRPERTPELTQLVNELSYLMLILPWPPIIGQLVALSVATFADRRPRPVFPRWSAYMNLWIAVLLTPASLIVFFESGPFAWNGLLGFWIPAAVFGSWYPVMTWLVLRAAREEAEEARLLAPPAGEPVGDAARVPVAAGALR</sequence>
<protein>
    <recommendedName>
        <fullName evidence="4">DUF4386 domain-containing protein</fullName>
    </recommendedName>
</protein>
<keyword evidence="1" id="KW-1133">Transmembrane helix</keyword>
<feature type="transmembrane region" description="Helical" evidence="1">
    <location>
        <begin position="214"/>
        <end position="234"/>
    </location>
</feature>
<feature type="transmembrane region" description="Helical" evidence="1">
    <location>
        <begin position="76"/>
        <end position="95"/>
    </location>
</feature>
<organism evidence="2 3">
    <name type="scientific">Patulibacter brassicae</name>
    <dbReference type="NCBI Taxonomy" id="1705717"/>
    <lineage>
        <taxon>Bacteria</taxon>
        <taxon>Bacillati</taxon>
        <taxon>Actinomycetota</taxon>
        <taxon>Thermoleophilia</taxon>
        <taxon>Solirubrobacterales</taxon>
        <taxon>Patulibacteraceae</taxon>
        <taxon>Patulibacter</taxon>
    </lineage>
</organism>
<feature type="transmembrane region" description="Helical" evidence="1">
    <location>
        <begin position="28"/>
        <end position="47"/>
    </location>
</feature>
<feature type="transmembrane region" description="Helical" evidence="1">
    <location>
        <begin position="107"/>
        <end position="133"/>
    </location>
</feature>
<name>A0ABU4VN29_9ACTN</name>
<dbReference type="RefSeq" id="WP_319955414.1">
    <property type="nucleotide sequence ID" value="NZ_JAXAVX010000012.1"/>
</dbReference>
<feature type="transmembrane region" description="Helical" evidence="1">
    <location>
        <begin position="153"/>
        <end position="175"/>
    </location>
</feature>
<evidence type="ECO:0000313" key="3">
    <source>
        <dbReference type="Proteomes" id="UP001277761"/>
    </source>
</evidence>
<evidence type="ECO:0000256" key="1">
    <source>
        <dbReference type="SAM" id="Phobius"/>
    </source>
</evidence>